<dbReference type="Proteomes" id="UP000249396">
    <property type="component" value="Unassembled WGS sequence"/>
</dbReference>
<sequence length="80" mass="8653">MNITNIEELQFAVCLSNEGYPASLEIGKLYPVIPDGEAASHGYLRVIDESGEDYAFEASRFALVDLPLIARKALAAVAHS</sequence>
<dbReference type="EMBL" id="QJPH01000366">
    <property type="protein sequence ID" value="PZN76131.1"/>
    <property type="molecule type" value="Genomic_DNA"/>
</dbReference>
<dbReference type="AlphaFoldDB" id="A0A2W4QVP6"/>
<comment type="caution">
    <text evidence="1">The sequence shown here is derived from an EMBL/GenBank/DDBJ whole genome shotgun (WGS) entry which is preliminary data.</text>
</comment>
<accession>A0A2W4QVP6</accession>
<evidence type="ECO:0000313" key="2">
    <source>
        <dbReference type="Proteomes" id="UP000249396"/>
    </source>
</evidence>
<protein>
    <submittedName>
        <fullName evidence="1">Uncharacterized protein</fullName>
    </submittedName>
</protein>
<gene>
    <name evidence="1" type="ORF">DM484_17195</name>
</gene>
<evidence type="ECO:0000313" key="1">
    <source>
        <dbReference type="EMBL" id="PZN76131.1"/>
    </source>
</evidence>
<proteinExistence type="predicted"/>
<name>A0A2W4QVP6_9GAMM</name>
<reference evidence="1 2" key="1">
    <citation type="journal article" date="2018" name="Aquat. Microb. Ecol.">
        <title>Gammaproteobacterial methanotrophs dominate.</title>
        <authorList>
            <person name="Rissanen A.J."/>
            <person name="Saarenheimo J."/>
            <person name="Tiirola M."/>
            <person name="Peura S."/>
            <person name="Aalto S.L."/>
            <person name="Karvinen A."/>
            <person name="Nykanen H."/>
        </authorList>
    </citation>
    <scope>NUCLEOTIDE SEQUENCE [LARGE SCALE GENOMIC DNA]</scope>
    <source>
        <strain evidence="1">AMbin10</strain>
    </source>
</reference>
<organism evidence="1 2">
    <name type="scientific">Candidatus Methylumidiphilus alinenensis</name>
    <dbReference type="NCBI Taxonomy" id="2202197"/>
    <lineage>
        <taxon>Bacteria</taxon>
        <taxon>Pseudomonadati</taxon>
        <taxon>Pseudomonadota</taxon>
        <taxon>Gammaproteobacteria</taxon>
        <taxon>Methylococcales</taxon>
        <taxon>Candidatus Methylumidiphilus</taxon>
    </lineage>
</organism>